<dbReference type="PROSITE" id="PS50110">
    <property type="entry name" value="RESPONSE_REGULATORY"/>
    <property type="match status" value="1"/>
</dbReference>
<dbReference type="InterPro" id="IPR001633">
    <property type="entry name" value="EAL_dom"/>
</dbReference>
<dbReference type="InterPro" id="IPR035919">
    <property type="entry name" value="EAL_sf"/>
</dbReference>
<evidence type="ECO:0000313" key="6">
    <source>
        <dbReference type="EMBL" id="KXB32070.1"/>
    </source>
</evidence>
<dbReference type="PROSITE" id="PS50887">
    <property type="entry name" value="GGDEF"/>
    <property type="match status" value="1"/>
</dbReference>
<name>A0A133XMC4_9RHOO</name>
<dbReference type="InterPro" id="IPR035965">
    <property type="entry name" value="PAS-like_dom_sf"/>
</dbReference>
<dbReference type="EMBL" id="LODL01000007">
    <property type="protein sequence ID" value="KXB32070.1"/>
    <property type="molecule type" value="Genomic_DNA"/>
</dbReference>
<comment type="caution">
    <text evidence="6">The sequence shown here is derived from an EMBL/GenBank/DDBJ whole genome shotgun (WGS) entry which is preliminary data.</text>
</comment>
<keyword evidence="7" id="KW-1185">Reference proteome</keyword>
<dbReference type="Gene3D" id="3.40.50.2300">
    <property type="match status" value="1"/>
</dbReference>
<sequence>MDRRPRILIVDDEPVMRTITQTVLAQHEFEVSVAESAEEALQLMQAGEVPDLVLLDVLMPGINGFEMCRLLRHQDRFQHLPIIMLTALDDQASIDQAYRCGATDFITKPLNMPLLPHRVRYLLRSARTYKELIDSQKILINTQHIAQLGNWEMDGRGTVIAASRQYLDIIGAADVPVDAARLFGRVHHEDQAMLRKARASLQAGRAYRLDYRLRSLNDDNECFHVHETAFPTLDEQGGVCGSSGFTQDITQRVAQEERIRKLAWHDGVTGLNNRSRLIELLERDIEGASEPQYMAALFIHIDSLRDISSVSGQEVADAAMKVLAGRLKGVLETPPSCCSGLRCHAQSAKLARYDEQSFVIVLPGSQGREQLHCFADAIVGVIAQPMVLLGEEFLIRTSIGIAFYPEDGADTHELLRRAMLVATHAANPEEHALVNFFDPQHDREAAQRMILERSLRQAVEQGGQLQPYFQPKISAGSGELVGAEVLLRWQHPEMGMVSPVNFIPLAEESGLIHPISEWLLDVVCRQLADWLADGQALASVSINLSAESFFERGLVELIDEALARHGIPPGLLIVELTESVLMRDAEAARRVIDALRALGVRIALDDFGTGFSSLGYLNRFAIDEIKIDRSFITDLASDRTERALVQAVIDLGHALGLKVVAEGVETAEQAALLRRMGCDIFQGFLFARPMPAAEFIAFQPPLAAEAPQQ</sequence>
<feature type="domain" description="Response regulatory" evidence="2">
    <location>
        <begin position="6"/>
        <end position="123"/>
    </location>
</feature>
<reference evidence="6 7" key="1">
    <citation type="submission" date="2015-12" db="EMBL/GenBank/DDBJ databases">
        <title>Nitrous oxide reduction kinetics distinguish bacteria harboring typical versus atypical NosZ.</title>
        <authorList>
            <person name="Yoon S."/>
            <person name="Nissen S."/>
            <person name="Park D."/>
            <person name="Sanford R.A."/>
            <person name="Loeffler F.E."/>
        </authorList>
    </citation>
    <scope>NUCLEOTIDE SEQUENCE [LARGE SCALE GENOMIC DNA]</scope>
    <source>
        <strain evidence="6 7">ATCC BAA-841</strain>
    </source>
</reference>
<feature type="domain" description="GGDEF" evidence="5">
    <location>
        <begin position="292"/>
        <end position="439"/>
    </location>
</feature>
<dbReference type="CDD" id="cd01949">
    <property type="entry name" value="GGDEF"/>
    <property type="match status" value="1"/>
</dbReference>
<gene>
    <name evidence="6" type="ORF">AT959_03135</name>
</gene>
<evidence type="ECO:0000259" key="5">
    <source>
        <dbReference type="PROSITE" id="PS50887"/>
    </source>
</evidence>
<dbReference type="Proteomes" id="UP000070186">
    <property type="component" value="Unassembled WGS sequence"/>
</dbReference>
<dbReference type="InterPro" id="IPR000700">
    <property type="entry name" value="PAS-assoc_C"/>
</dbReference>
<dbReference type="Gene3D" id="3.30.450.20">
    <property type="entry name" value="PAS domain"/>
    <property type="match status" value="1"/>
</dbReference>
<dbReference type="InterPro" id="IPR001789">
    <property type="entry name" value="Sig_transdc_resp-reg_receiver"/>
</dbReference>
<protein>
    <recommendedName>
        <fullName evidence="8">Response regulator receiver protein</fullName>
    </recommendedName>
</protein>
<evidence type="ECO:0008006" key="8">
    <source>
        <dbReference type="Google" id="ProtNLM"/>
    </source>
</evidence>
<evidence type="ECO:0000259" key="4">
    <source>
        <dbReference type="PROSITE" id="PS50883"/>
    </source>
</evidence>
<evidence type="ECO:0000259" key="3">
    <source>
        <dbReference type="PROSITE" id="PS50113"/>
    </source>
</evidence>
<dbReference type="InterPro" id="IPR000160">
    <property type="entry name" value="GGDEF_dom"/>
</dbReference>
<dbReference type="Pfam" id="PF00990">
    <property type="entry name" value="GGDEF"/>
    <property type="match status" value="1"/>
</dbReference>
<feature type="domain" description="PAC" evidence="3">
    <location>
        <begin position="207"/>
        <end position="261"/>
    </location>
</feature>
<dbReference type="InterPro" id="IPR029787">
    <property type="entry name" value="Nucleotide_cyclase"/>
</dbReference>
<dbReference type="SUPFAM" id="SSF141868">
    <property type="entry name" value="EAL domain-like"/>
    <property type="match status" value="1"/>
</dbReference>
<proteinExistence type="predicted"/>
<keyword evidence="1" id="KW-0597">Phosphoprotein</keyword>
<organism evidence="6 7">
    <name type="scientific">Dechloromonas denitrificans</name>
    <dbReference type="NCBI Taxonomy" id="281362"/>
    <lineage>
        <taxon>Bacteria</taxon>
        <taxon>Pseudomonadati</taxon>
        <taxon>Pseudomonadota</taxon>
        <taxon>Betaproteobacteria</taxon>
        <taxon>Rhodocyclales</taxon>
        <taxon>Azonexaceae</taxon>
        <taxon>Dechloromonas</taxon>
    </lineage>
</organism>
<dbReference type="NCBIfam" id="TIGR00254">
    <property type="entry name" value="GGDEF"/>
    <property type="match status" value="1"/>
</dbReference>
<dbReference type="InterPro" id="IPR011006">
    <property type="entry name" value="CheY-like_superfamily"/>
</dbReference>
<dbReference type="AlphaFoldDB" id="A0A133XMC4"/>
<evidence type="ECO:0000259" key="2">
    <source>
        <dbReference type="PROSITE" id="PS50110"/>
    </source>
</evidence>
<accession>A0A133XMC4</accession>
<dbReference type="PROSITE" id="PS50113">
    <property type="entry name" value="PAC"/>
    <property type="match status" value="1"/>
</dbReference>
<dbReference type="PROSITE" id="PS50883">
    <property type="entry name" value="EAL"/>
    <property type="match status" value="1"/>
</dbReference>
<dbReference type="PANTHER" id="PTHR44757">
    <property type="entry name" value="DIGUANYLATE CYCLASE DGCP"/>
    <property type="match status" value="1"/>
</dbReference>
<dbReference type="SUPFAM" id="SSF55073">
    <property type="entry name" value="Nucleotide cyclase"/>
    <property type="match status" value="1"/>
</dbReference>
<dbReference type="InterPro" id="IPR052155">
    <property type="entry name" value="Biofilm_reg_signaling"/>
</dbReference>
<dbReference type="SMART" id="SM00448">
    <property type="entry name" value="REC"/>
    <property type="match status" value="1"/>
</dbReference>
<evidence type="ECO:0000313" key="7">
    <source>
        <dbReference type="Proteomes" id="UP000070186"/>
    </source>
</evidence>
<dbReference type="Pfam" id="PF00072">
    <property type="entry name" value="Response_reg"/>
    <property type="match status" value="1"/>
</dbReference>
<feature type="domain" description="EAL" evidence="4">
    <location>
        <begin position="448"/>
        <end position="703"/>
    </location>
</feature>
<dbReference type="GO" id="GO:0000160">
    <property type="term" value="P:phosphorelay signal transduction system"/>
    <property type="evidence" value="ECO:0007669"/>
    <property type="project" value="InterPro"/>
</dbReference>
<dbReference type="SUPFAM" id="SSF55785">
    <property type="entry name" value="PYP-like sensor domain (PAS domain)"/>
    <property type="match status" value="1"/>
</dbReference>
<dbReference type="Pfam" id="PF00563">
    <property type="entry name" value="EAL"/>
    <property type="match status" value="1"/>
</dbReference>
<dbReference type="InterPro" id="IPR043128">
    <property type="entry name" value="Rev_trsase/Diguanyl_cyclase"/>
</dbReference>
<dbReference type="Gene3D" id="3.30.70.270">
    <property type="match status" value="1"/>
</dbReference>
<dbReference type="FunFam" id="3.20.20.450:FF:000001">
    <property type="entry name" value="Cyclic di-GMP phosphodiesterase yahA"/>
    <property type="match status" value="1"/>
</dbReference>
<dbReference type="Gene3D" id="3.20.20.450">
    <property type="entry name" value="EAL domain"/>
    <property type="match status" value="1"/>
</dbReference>
<dbReference type="CDD" id="cd01948">
    <property type="entry name" value="EAL"/>
    <property type="match status" value="1"/>
</dbReference>
<evidence type="ECO:0000256" key="1">
    <source>
        <dbReference type="PROSITE-ProRule" id="PRU00169"/>
    </source>
</evidence>
<dbReference type="SMART" id="SM00267">
    <property type="entry name" value="GGDEF"/>
    <property type="match status" value="1"/>
</dbReference>
<feature type="modified residue" description="4-aspartylphosphate" evidence="1">
    <location>
        <position position="56"/>
    </location>
</feature>
<dbReference type="STRING" id="281362.AT959_03135"/>
<dbReference type="RefSeq" id="WP_066880516.1">
    <property type="nucleotide sequence ID" value="NZ_LODL01000007.1"/>
</dbReference>
<dbReference type="PANTHER" id="PTHR44757:SF2">
    <property type="entry name" value="BIOFILM ARCHITECTURE MAINTENANCE PROTEIN MBAA"/>
    <property type="match status" value="1"/>
</dbReference>
<dbReference type="SMART" id="SM00052">
    <property type="entry name" value="EAL"/>
    <property type="match status" value="1"/>
</dbReference>
<dbReference type="SUPFAM" id="SSF52172">
    <property type="entry name" value="CheY-like"/>
    <property type="match status" value="1"/>
</dbReference>